<dbReference type="Proteomes" id="UP001056079">
    <property type="component" value="Chromosome"/>
</dbReference>
<accession>A0ABY4V2X8</accession>
<dbReference type="PANTHER" id="PTHR43585:SF2">
    <property type="entry name" value="ATP-GRASP ENZYME FSQD"/>
    <property type="match status" value="1"/>
</dbReference>
<gene>
    <name evidence="6" type="ORF">K7395_18655</name>
</gene>
<evidence type="ECO:0000256" key="2">
    <source>
        <dbReference type="ARBA" id="ARBA00022741"/>
    </source>
</evidence>
<evidence type="ECO:0000259" key="5">
    <source>
        <dbReference type="PROSITE" id="PS50975"/>
    </source>
</evidence>
<keyword evidence="7" id="KW-1185">Reference proteome</keyword>
<dbReference type="InterPro" id="IPR011761">
    <property type="entry name" value="ATP-grasp"/>
</dbReference>
<evidence type="ECO:0000256" key="4">
    <source>
        <dbReference type="PROSITE-ProRule" id="PRU00409"/>
    </source>
</evidence>
<proteinExistence type="predicted"/>
<protein>
    <recommendedName>
        <fullName evidence="5">ATP-grasp domain-containing protein</fullName>
    </recommendedName>
</protein>
<dbReference type="PROSITE" id="PS50975">
    <property type="entry name" value="ATP_GRASP"/>
    <property type="match status" value="1"/>
</dbReference>
<evidence type="ECO:0000256" key="1">
    <source>
        <dbReference type="ARBA" id="ARBA00022598"/>
    </source>
</evidence>
<dbReference type="SUPFAM" id="SSF56059">
    <property type="entry name" value="Glutathione synthetase ATP-binding domain-like"/>
    <property type="match status" value="1"/>
</dbReference>
<keyword evidence="1" id="KW-0436">Ligase</keyword>
<sequence>MSTAPPGIEQEGQDGVDGHLLLIGWRNQAVPAVNALGCRVTWVVTPGEAAQVRDEGFTQDLVLVADPTNPEQILAGLARSGYTLAGFTAVGSDLEFTLVAASVVGELAGARCLPVRTAVLLRDKVAQKNALRAAGLPVADTLAIGDLGELAEPPMSPPFVVKPPLGAGTTDTWVLRDEAEIAALLGSRGRDTAGPWAVESFVTGHEVQIDGVVRGGRVVRLAVSRYLQNLILIREGAVNASVVLDPDRYAVMYERAHELVARSLEILEHRDGVFHMEAFDQGDRLVFSECGGRTGGALTRQQLGRQFGLDLMDEWARSLVGLPAGVLDEYRSEHVYGYTLLLPPEGRIEHVPDLKEVLGRPGVVEGSVSLKKGDVWGRLLHSSQRAGRVLVRGADEEELVTRLHDIGEWFRSAVVVSPVP</sequence>
<organism evidence="6 7">
    <name type="scientific">Streptomyces filamentosus</name>
    <name type="common">Streptomyces roseosporus</name>
    <dbReference type="NCBI Taxonomy" id="67294"/>
    <lineage>
        <taxon>Bacteria</taxon>
        <taxon>Bacillati</taxon>
        <taxon>Actinomycetota</taxon>
        <taxon>Actinomycetes</taxon>
        <taxon>Kitasatosporales</taxon>
        <taxon>Streptomycetaceae</taxon>
        <taxon>Streptomyces</taxon>
    </lineage>
</organism>
<dbReference type="Gene3D" id="3.30.470.20">
    <property type="entry name" value="ATP-grasp fold, B domain"/>
    <property type="match status" value="1"/>
</dbReference>
<dbReference type="RefSeq" id="WP_006125806.1">
    <property type="nucleotide sequence ID" value="NZ_CP098609.1"/>
</dbReference>
<dbReference type="InterPro" id="IPR052032">
    <property type="entry name" value="ATP-dep_AA_Ligase"/>
</dbReference>
<evidence type="ECO:0000313" key="7">
    <source>
        <dbReference type="Proteomes" id="UP001056079"/>
    </source>
</evidence>
<keyword evidence="2 4" id="KW-0547">Nucleotide-binding</keyword>
<evidence type="ECO:0000313" key="6">
    <source>
        <dbReference type="EMBL" id="USC48606.1"/>
    </source>
</evidence>
<dbReference type="Pfam" id="PF18603">
    <property type="entry name" value="LAL_C2"/>
    <property type="match status" value="1"/>
</dbReference>
<dbReference type="EMBL" id="CP098609">
    <property type="protein sequence ID" value="USC48606.1"/>
    <property type="molecule type" value="Genomic_DNA"/>
</dbReference>
<feature type="domain" description="ATP-grasp" evidence="5">
    <location>
        <begin position="128"/>
        <end position="320"/>
    </location>
</feature>
<evidence type="ECO:0000256" key="3">
    <source>
        <dbReference type="ARBA" id="ARBA00022840"/>
    </source>
</evidence>
<keyword evidence="3 4" id="KW-0067">ATP-binding</keyword>
<dbReference type="InterPro" id="IPR040570">
    <property type="entry name" value="LAL_C2"/>
</dbReference>
<dbReference type="PANTHER" id="PTHR43585">
    <property type="entry name" value="FUMIPYRROLE BIOSYNTHESIS PROTEIN C"/>
    <property type="match status" value="1"/>
</dbReference>
<reference evidence="6" key="1">
    <citation type="submission" date="2021-08" db="EMBL/GenBank/DDBJ databases">
        <title>DNA methylation of m4C regulates biosynthesis of daptomycin in Streptomyces roseosporus L30.</title>
        <authorList>
            <person name="Fang J.-L."/>
        </authorList>
    </citation>
    <scope>NUCLEOTIDE SEQUENCE</scope>
    <source>
        <strain evidence="6">L30</strain>
    </source>
</reference>
<name>A0ABY4V2X8_STRFL</name>